<name>K2F812_9BACT</name>
<evidence type="ECO:0000256" key="4">
    <source>
        <dbReference type="ARBA" id="ARBA00013346"/>
    </source>
</evidence>
<evidence type="ECO:0000256" key="5">
    <source>
        <dbReference type="ARBA" id="ARBA00022490"/>
    </source>
</evidence>
<protein>
    <recommendedName>
        <fullName evidence="4">Protein-L-isoaspartate O-methyltransferase</fullName>
        <ecNumber evidence="3">2.1.1.77</ecNumber>
    </recommendedName>
    <alternativeName>
        <fullName evidence="11">L-isoaspartyl protein carboxyl methyltransferase</fullName>
    </alternativeName>
    <alternativeName>
        <fullName evidence="9">Protein L-isoaspartyl methyltransferase</fullName>
    </alternativeName>
    <alternativeName>
        <fullName evidence="10">Protein-beta-aspartate methyltransferase</fullName>
    </alternativeName>
</protein>
<comment type="caution">
    <text evidence="12">The sequence shown here is derived from an EMBL/GenBank/DDBJ whole genome shotgun (WGS) entry which is preliminary data.</text>
</comment>
<dbReference type="PANTHER" id="PTHR11579:SF0">
    <property type="entry name" value="PROTEIN-L-ISOASPARTATE(D-ASPARTATE) O-METHYLTRANSFERASE"/>
    <property type="match status" value="1"/>
</dbReference>
<gene>
    <name evidence="12" type="ORF">ACD_3C00225G0014</name>
</gene>
<evidence type="ECO:0000256" key="2">
    <source>
        <dbReference type="ARBA" id="ARBA00005369"/>
    </source>
</evidence>
<dbReference type="GO" id="GO:0032259">
    <property type="term" value="P:methylation"/>
    <property type="evidence" value="ECO:0007669"/>
    <property type="project" value="UniProtKB-KW"/>
</dbReference>
<sequence>MRSYDQDSMIDELISMWIPKNSSALKAFKAVDRRYFVPDEYASSIYDDMPLPIWHGQTISQPYTVAFMLELLDVKKWNHILDIGSWSGWTTALLAYICWNDWYVIWLEIIPDLVDTWQANLSKFNFKNARIMQALPTLWIPWKKFDRILVSAAWDELDDNLLWQLNDWGILVIPINYSIWKIVKIKEDNFEKREYPWFTFVPLIK</sequence>
<comment type="similarity">
    <text evidence="2">Belongs to the methyltransferase superfamily. L-isoaspartyl/D-aspartyl protein methyltransferase family.</text>
</comment>
<dbReference type="InterPro" id="IPR029063">
    <property type="entry name" value="SAM-dependent_MTases_sf"/>
</dbReference>
<dbReference type="Pfam" id="PF01135">
    <property type="entry name" value="PCMT"/>
    <property type="match status" value="1"/>
</dbReference>
<evidence type="ECO:0000256" key="9">
    <source>
        <dbReference type="ARBA" id="ARBA00030757"/>
    </source>
</evidence>
<dbReference type="EMBL" id="AMFJ01000499">
    <property type="protein sequence ID" value="EKE27311.1"/>
    <property type="molecule type" value="Genomic_DNA"/>
</dbReference>
<evidence type="ECO:0000256" key="11">
    <source>
        <dbReference type="ARBA" id="ARBA00031350"/>
    </source>
</evidence>
<dbReference type="InterPro" id="IPR000682">
    <property type="entry name" value="PCMT"/>
</dbReference>
<keyword evidence="8" id="KW-0949">S-adenosyl-L-methionine</keyword>
<dbReference type="EC" id="2.1.1.77" evidence="3"/>
<evidence type="ECO:0000256" key="7">
    <source>
        <dbReference type="ARBA" id="ARBA00022679"/>
    </source>
</evidence>
<dbReference type="AlphaFoldDB" id="K2F812"/>
<organism evidence="12">
    <name type="scientific">uncultured bacterium</name>
    <name type="common">gcode 4</name>
    <dbReference type="NCBI Taxonomy" id="1234023"/>
    <lineage>
        <taxon>Bacteria</taxon>
        <taxon>environmental samples</taxon>
    </lineage>
</organism>
<dbReference type="PANTHER" id="PTHR11579">
    <property type="entry name" value="PROTEIN-L-ISOASPARTATE O-METHYLTRANSFERASE"/>
    <property type="match status" value="1"/>
</dbReference>
<evidence type="ECO:0000256" key="3">
    <source>
        <dbReference type="ARBA" id="ARBA00011890"/>
    </source>
</evidence>
<evidence type="ECO:0000256" key="1">
    <source>
        <dbReference type="ARBA" id="ARBA00004496"/>
    </source>
</evidence>
<keyword evidence="6" id="KW-0489">Methyltransferase</keyword>
<evidence type="ECO:0000256" key="10">
    <source>
        <dbReference type="ARBA" id="ARBA00031323"/>
    </source>
</evidence>
<comment type="subcellular location">
    <subcellularLocation>
        <location evidence="1">Cytoplasm</location>
    </subcellularLocation>
</comment>
<dbReference type="SUPFAM" id="SSF53335">
    <property type="entry name" value="S-adenosyl-L-methionine-dependent methyltransferases"/>
    <property type="match status" value="1"/>
</dbReference>
<dbReference type="GO" id="GO:0004719">
    <property type="term" value="F:protein-L-isoaspartate (D-aspartate) O-methyltransferase activity"/>
    <property type="evidence" value="ECO:0007669"/>
    <property type="project" value="UniProtKB-EC"/>
</dbReference>
<accession>K2F812</accession>
<dbReference type="Gene3D" id="3.40.50.150">
    <property type="entry name" value="Vaccinia Virus protein VP39"/>
    <property type="match status" value="1"/>
</dbReference>
<dbReference type="GO" id="GO:0005737">
    <property type="term" value="C:cytoplasm"/>
    <property type="evidence" value="ECO:0007669"/>
    <property type="project" value="UniProtKB-SubCell"/>
</dbReference>
<keyword evidence="7" id="KW-0808">Transferase</keyword>
<evidence type="ECO:0000313" key="12">
    <source>
        <dbReference type="EMBL" id="EKE27311.1"/>
    </source>
</evidence>
<keyword evidence="5" id="KW-0963">Cytoplasm</keyword>
<proteinExistence type="inferred from homology"/>
<reference evidence="12" key="1">
    <citation type="journal article" date="2012" name="Science">
        <title>Fermentation, hydrogen, and sulfur metabolism in multiple uncultivated bacterial phyla.</title>
        <authorList>
            <person name="Wrighton K.C."/>
            <person name="Thomas B.C."/>
            <person name="Sharon I."/>
            <person name="Miller C.S."/>
            <person name="Castelle C.J."/>
            <person name="VerBerkmoes N.C."/>
            <person name="Wilkins M.J."/>
            <person name="Hettich R.L."/>
            <person name="Lipton M.S."/>
            <person name="Williams K.H."/>
            <person name="Long P.E."/>
            <person name="Banfield J.F."/>
        </authorList>
    </citation>
    <scope>NUCLEOTIDE SEQUENCE [LARGE SCALE GENOMIC DNA]</scope>
</reference>
<evidence type="ECO:0000256" key="6">
    <source>
        <dbReference type="ARBA" id="ARBA00022603"/>
    </source>
</evidence>
<evidence type="ECO:0000256" key="8">
    <source>
        <dbReference type="ARBA" id="ARBA00022691"/>
    </source>
</evidence>